<evidence type="ECO:0000313" key="2">
    <source>
        <dbReference type="EMBL" id="QJT10920.1"/>
    </source>
</evidence>
<dbReference type="PROSITE" id="PS51257">
    <property type="entry name" value="PROKAR_LIPOPROTEIN"/>
    <property type="match status" value="1"/>
</dbReference>
<dbReference type="RefSeq" id="WP_171268247.1">
    <property type="nucleotide sequence ID" value="NZ_CP039543.1"/>
</dbReference>
<organism evidence="2 3">
    <name type="scientific">Oceanidesulfovibrio marinus</name>
    <dbReference type="NCBI Taxonomy" id="370038"/>
    <lineage>
        <taxon>Bacteria</taxon>
        <taxon>Pseudomonadati</taxon>
        <taxon>Thermodesulfobacteriota</taxon>
        <taxon>Desulfovibrionia</taxon>
        <taxon>Desulfovibrionales</taxon>
        <taxon>Desulfovibrionaceae</taxon>
        <taxon>Oceanidesulfovibrio</taxon>
    </lineage>
</organism>
<feature type="compositionally biased region" description="Pro residues" evidence="1">
    <location>
        <begin position="167"/>
        <end position="179"/>
    </location>
</feature>
<name>A0ABX6NJU7_9BACT</name>
<dbReference type="Proteomes" id="UP000503251">
    <property type="component" value="Chromosome"/>
</dbReference>
<evidence type="ECO:0000256" key="1">
    <source>
        <dbReference type="SAM" id="MobiDB-lite"/>
    </source>
</evidence>
<keyword evidence="3" id="KW-1185">Reference proteome</keyword>
<sequence>MANRIFIRLAAIVGAAIFALGIAACDEVGVGSMCMPLLSREVQVTMDQAMDLPIPAPVMLGGVKIGEVRSKDLLPDNQPVLKLCIEKGRLDNLRRMTIFYVDRNGASPVLVAEPIPDSGPLDTKADTLMFPGFSSYDKYVAWRAQNLLKQGVDEMLDAFSRLLGPDSAPPPSQENPTPPSSGDGAKTL</sequence>
<protein>
    <submittedName>
        <fullName evidence="2">Uncharacterized protein</fullName>
    </submittedName>
</protein>
<accession>A0ABX6NJU7</accession>
<reference evidence="2 3" key="1">
    <citation type="submission" date="2019-04" db="EMBL/GenBank/DDBJ databases">
        <title>Isolation and culture of sulfate reducing bacteria from the cold seep of the South China Sea.</title>
        <authorList>
            <person name="Sun C."/>
            <person name="Liu R."/>
        </authorList>
    </citation>
    <scope>NUCLEOTIDE SEQUENCE [LARGE SCALE GENOMIC DNA]</scope>
    <source>
        <strain evidence="2 3">CS1</strain>
    </source>
</reference>
<feature type="region of interest" description="Disordered" evidence="1">
    <location>
        <begin position="160"/>
        <end position="188"/>
    </location>
</feature>
<gene>
    <name evidence="2" type="ORF">E8L03_19275</name>
</gene>
<evidence type="ECO:0000313" key="3">
    <source>
        <dbReference type="Proteomes" id="UP000503251"/>
    </source>
</evidence>
<dbReference type="EMBL" id="CP039543">
    <property type="protein sequence ID" value="QJT10920.1"/>
    <property type="molecule type" value="Genomic_DNA"/>
</dbReference>
<proteinExistence type="predicted"/>